<proteinExistence type="predicted"/>
<dbReference type="PRINTS" id="PR00598">
    <property type="entry name" value="HTHMARR"/>
</dbReference>
<dbReference type="GO" id="GO:0006950">
    <property type="term" value="P:response to stress"/>
    <property type="evidence" value="ECO:0007669"/>
    <property type="project" value="TreeGrafter"/>
</dbReference>
<dbReference type="Pfam" id="PF12802">
    <property type="entry name" value="MarR_2"/>
    <property type="match status" value="1"/>
</dbReference>
<gene>
    <name evidence="2" type="ORF">SD37_25495</name>
</gene>
<dbReference type="STRING" id="31958.SD37_25495"/>
<evidence type="ECO:0000259" key="1">
    <source>
        <dbReference type="PROSITE" id="PS50995"/>
    </source>
</evidence>
<feature type="domain" description="HTH marR-type" evidence="1">
    <location>
        <begin position="24"/>
        <end position="156"/>
    </location>
</feature>
<dbReference type="InterPro" id="IPR036390">
    <property type="entry name" value="WH_DNA-bd_sf"/>
</dbReference>
<dbReference type="SMART" id="SM00347">
    <property type="entry name" value="HTH_MARR"/>
    <property type="match status" value="1"/>
</dbReference>
<dbReference type="InterPro" id="IPR036388">
    <property type="entry name" value="WH-like_DNA-bd_sf"/>
</dbReference>
<dbReference type="AlphaFoldDB" id="A0A193C2M2"/>
<sequence>MLRGPLGGTYTRRVPELPVVNQPPHRCGALLDHVTRRIRLRSESVLAPLGLRPRHLVALTVLRDFHGCSQQQLAKTLEMDGTNIVGLLNDLEAANLVERRRSPEDRRRHIVELTDVGAKQLVKAEFALAGVEDEVLGALDHDQRETLYALLHQATSRTERGACLEASHADDC</sequence>
<accession>A0A193C2M2</accession>
<evidence type="ECO:0000313" key="2">
    <source>
        <dbReference type="EMBL" id="ANN18648.1"/>
    </source>
</evidence>
<dbReference type="InterPro" id="IPR039422">
    <property type="entry name" value="MarR/SlyA-like"/>
</dbReference>
<name>A0A193C2M2_AMYOR</name>
<evidence type="ECO:0000313" key="3">
    <source>
        <dbReference type="Proteomes" id="UP000093695"/>
    </source>
</evidence>
<reference evidence="2 3" key="1">
    <citation type="journal article" date="2015" name="Genome Announc.">
        <title>Draft Genome Sequence of Norvancomycin-Producing Strain Amycolatopsis orientalis CPCC200066.</title>
        <authorList>
            <person name="Lei X."/>
            <person name="Yuan F."/>
            <person name="Shi Y."/>
            <person name="Li X."/>
            <person name="Wang L."/>
            <person name="Hong B."/>
        </authorList>
    </citation>
    <scope>NUCLEOTIDE SEQUENCE [LARGE SCALE GENOMIC DNA]</scope>
    <source>
        <strain evidence="2 3">B-37</strain>
    </source>
</reference>
<dbReference type="Proteomes" id="UP000093695">
    <property type="component" value="Chromosome"/>
</dbReference>
<keyword evidence="3" id="KW-1185">Reference proteome</keyword>
<dbReference type="SUPFAM" id="SSF46785">
    <property type="entry name" value="Winged helix' DNA-binding domain"/>
    <property type="match status" value="1"/>
</dbReference>
<organism evidence="2 3">
    <name type="scientific">Amycolatopsis orientalis</name>
    <name type="common">Nocardia orientalis</name>
    <dbReference type="NCBI Taxonomy" id="31958"/>
    <lineage>
        <taxon>Bacteria</taxon>
        <taxon>Bacillati</taxon>
        <taxon>Actinomycetota</taxon>
        <taxon>Actinomycetes</taxon>
        <taxon>Pseudonocardiales</taxon>
        <taxon>Pseudonocardiaceae</taxon>
        <taxon>Amycolatopsis</taxon>
    </lineage>
</organism>
<dbReference type="KEGG" id="aori:SD37_25495"/>
<dbReference type="PANTHER" id="PTHR33164">
    <property type="entry name" value="TRANSCRIPTIONAL REGULATOR, MARR FAMILY"/>
    <property type="match status" value="1"/>
</dbReference>
<dbReference type="InterPro" id="IPR000835">
    <property type="entry name" value="HTH_MarR-typ"/>
</dbReference>
<dbReference type="PROSITE" id="PS50995">
    <property type="entry name" value="HTH_MARR_2"/>
    <property type="match status" value="1"/>
</dbReference>
<dbReference type="EMBL" id="CP016174">
    <property type="protein sequence ID" value="ANN18648.1"/>
    <property type="molecule type" value="Genomic_DNA"/>
</dbReference>
<dbReference type="GO" id="GO:0003700">
    <property type="term" value="F:DNA-binding transcription factor activity"/>
    <property type="evidence" value="ECO:0007669"/>
    <property type="project" value="InterPro"/>
</dbReference>
<protein>
    <submittedName>
        <fullName evidence="2">MarR family transcriptional regulator</fullName>
    </submittedName>
</protein>
<dbReference type="PANTHER" id="PTHR33164:SF43">
    <property type="entry name" value="HTH-TYPE TRANSCRIPTIONAL REPRESSOR YETL"/>
    <property type="match status" value="1"/>
</dbReference>
<dbReference type="Gene3D" id="1.10.10.10">
    <property type="entry name" value="Winged helix-like DNA-binding domain superfamily/Winged helix DNA-binding domain"/>
    <property type="match status" value="1"/>
</dbReference>